<accession>A0A8R7UB41</accession>
<feature type="signal peptide" evidence="1">
    <location>
        <begin position="1"/>
        <end position="24"/>
    </location>
</feature>
<keyword evidence="3" id="KW-1185">Reference proteome</keyword>
<keyword evidence="1" id="KW-0732">Signal</keyword>
<dbReference type="Proteomes" id="UP000015106">
    <property type="component" value="Chromosome 5"/>
</dbReference>
<reference evidence="2" key="3">
    <citation type="submission" date="2022-06" db="UniProtKB">
        <authorList>
            <consortium name="EnsemblPlants"/>
        </authorList>
    </citation>
    <scope>IDENTIFICATION</scope>
</reference>
<dbReference type="Gramene" id="TuG1812G0500000178.01.T01">
    <property type="protein sequence ID" value="TuG1812G0500000178.01.T01"/>
    <property type="gene ID" value="TuG1812G0500000178.01"/>
</dbReference>
<evidence type="ECO:0000256" key="1">
    <source>
        <dbReference type="SAM" id="SignalP"/>
    </source>
</evidence>
<evidence type="ECO:0000313" key="2">
    <source>
        <dbReference type="EnsemblPlants" id="TuG1812G0500000178.01.T01"/>
    </source>
</evidence>
<reference evidence="2" key="2">
    <citation type="submission" date="2018-03" db="EMBL/GenBank/DDBJ databases">
        <title>The Triticum urartu genome reveals the dynamic nature of wheat genome evolution.</title>
        <authorList>
            <person name="Ling H."/>
            <person name="Ma B."/>
            <person name="Shi X."/>
            <person name="Liu H."/>
            <person name="Dong L."/>
            <person name="Sun H."/>
            <person name="Cao Y."/>
            <person name="Gao Q."/>
            <person name="Zheng S."/>
            <person name="Li Y."/>
            <person name="Yu Y."/>
            <person name="Du H."/>
            <person name="Qi M."/>
            <person name="Li Y."/>
            <person name="Yu H."/>
            <person name="Cui Y."/>
            <person name="Wang N."/>
            <person name="Chen C."/>
            <person name="Wu H."/>
            <person name="Zhao Y."/>
            <person name="Zhang J."/>
            <person name="Li Y."/>
            <person name="Zhou W."/>
            <person name="Zhang B."/>
            <person name="Hu W."/>
            <person name="Eijk M."/>
            <person name="Tang J."/>
            <person name="Witsenboer H."/>
            <person name="Zhao S."/>
            <person name="Li Z."/>
            <person name="Zhang A."/>
            <person name="Wang D."/>
            <person name="Liang C."/>
        </authorList>
    </citation>
    <scope>NUCLEOTIDE SEQUENCE [LARGE SCALE GENOMIC DNA]</scope>
    <source>
        <strain evidence="2">cv. G1812</strain>
    </source>
</reference>
<protein>
    <submittedName>
        <fullName evidence="2">Uncharacterized protein</fullName>
    </submittedName>
</protein>
<dbReference type="AlphaFoldDB" id="A0A8R7UB41"/>
<name>A0A8R7UB41_TRIUA</name>
<reference evidence="3" key="1">
    <citation type="journal article" date="2013" name="Nature">
        <title>Draft genome of the wheat A-genome progenitor Triticum urartu.</title>
        <authorList>
            <person name="Ling H.Q."/>
            <person name="Zhao S."/>
            <person name="Liu D."/>
            <person name="Wang J."/>
            <person name="Sun H."/>
            <person name="Zhang C."/>
            <person name="Fan H."/>
            <person name="Li D."/>
            <person name="Dong L."/>
            <person name="Tao Y."/>
            <person name="Gao C."/>
            <person name="Wu H."/>
            <person name="Li Y."/>
            <person name="Cui Y."/>
            <person name="Guo X."/>
            <person name="Zheng S."/>
            <person name="Wang B."/>
            <person name="Yu K."/>
            <person name="Liang Q."/>
            <person name="Yang W."/>
            <person name="Lou X."/>
            <person name="Chen J."/>
            <person name="Feng M."/>
            <person name="Jian J."/>
            <person name="Zhang X."/>
            <person name="Luo G."/>
            <person name="Jiang Y."/>
            <person name="Liu J."/>
            <person name="Wang Z."/>
            <person name="Sha Y."/>
            <person name="Zhang B."/>
            <person name="Wu H."/>
            <person name="Tang D."/>
            <person name="Shen Q."/>
            <person name="Xue P."/>
            <person name="Zou S."/>
            <person name="Wang X."/>
            <person name="Liu X."/>
            <person name="Wang F."/>
            <person name="Yang Y."/>
            <person name="An X."/>
            <person name="Dong Z."/>
            <person name="Zhang K."/>
            <person name="Zhang X."/>
            <person name="Luo M.C."/>
            <person name="Dvorak J."/>
            <person name="Tong Y."/>
            <person name="Wang J."/>
            <person name="Yang H."/>
            <person name="Li Z."/>
            <person name="Wang D."/>
            <person name="Zhang A."/>
            <person name="Wang J."/>
        </authorList>
    </citation>
    <scope>NUCLEOTIDE SEQUENCE</scope>
    <source>
        <strain evidence="3">cv. G1812</strain>
    </source>
</reference>
<evidence type="ECO:0000313" key="3">
    <source>
        <dbReference type="Proteomes" id="UP000015106"/>
    </source>
</evidence>
<sequence length="59" mass="6285">MAFKITVLVLVLALLLTSFDVGASRELHWEAPPARIRACGSQVCAETCVDNGYCGGICD</sequence>
<dbReference type="EnsemblPlants" id="TuG1812G0500000178.01.T01">
    <property type="protein sequence ID" value="TuG1812G0500000178.01.T01"/>
    <property type="gene ID" value="TuG1812G0500000178.01"/>
</dbReference>
<feature type="chain" id="PRO_5035811917" evidence="1">
    <location>
        <begin position="25"/>
        <end position="59"/>
    </location>
</feature>
<proteinExistence type="predicted"/>
<organism evidence="2 3">
    <name type="scientific">Triticum urartu</name>
    <name type="common">Red wild einkorn</name>
    <name type="synonym">Crithodium urartu</name>
    <dbReference type="NCBI Taxonomy" id="4572"/>
    <lineage>
        <taxon>Eukaryota</taxon>
        <taxon>Viridiplantae</taxon>
        <taxon>Streptophyta</taxon>
        <taxon>Embryophyta</taxon>
        <taxon>Tracheophyta</taxon>
        <taxon>Spermatophyta</taxon>
        <taxon>Magnoliopsida</taxon>
        <taxon>Liliopsida</taxon>
        <taxon>Poales</taxon>
        <taxon>Poaceae</taxon>
        <taxon>BOP clade</taxon>
        <taxon>Pooideae</taxon>
        <taxon>Triticodae</taxon>
        <taxon>Triticeae</taxon>
        <taxon>Triticinae</taxon>
        <taxon>Triticum</taxon>
    </lineage>
</organism>